<evidence type="ECO:0000259" key="1">
    <source>
        <dbReference type="Pfam" id="PF00144"/>
    </source>
</evidence>
<evidence type="ECO:0000313" key="3">
    <source>
        <dbReference type="Proteomes" id="UP000564496"/>
    </source>
</evidence>
<name>A0A7Z0DN36_9ACTN</name>
<accession>A0A7Z0DN36</accession>
<organism evidence="2 3">
    <name type="scientific">Nocardioides panzhihuensis</name>
    <dbReference type="NCBI Taxonomy" id="860243"/>
    <lineage>
        <taxon>Bacteria</taxon>
        <taxon>Bacillati</taxon>
        <taxon>Actinomycetota</taxon>
        <taxon>Actinomycetes</taxon>
        <taxon>Propionibacteriales</taxon>
        <taxon>Nocardioidaceae</taxon>
        <taxon>Nocardioides</taxon>
    </lineage>
</organism>
<dbReference type="PANTHER" id="PTHR46825:SF9">
    <property type="entry name" value="BETA-LACTAMASE-RELATED DOMAIN-CONTAINING PROTEIN"/>
    <property type="match status" value="1"/>
</dbReference>
<dbReference type="Pfam" id="PF00144">
    <property type="entry name" value="Beta-lactamase"/>
    <property type="match status" value="1"/>
</dbReference>
<dbReference type="PANTHER" id="PTHR46825">
    <property type="entry name" value="D-ALANYL-D-ALANINE-CARBOXYPEPTIDASE/ENDOPEPTIDASE AMPH"/>
    <property type="match status" value="1"/>
</dbReference>
<protein>
    <submittedName>
        <fullName evidence="2">CubicO group peptidase (Beta-lactamase class C family)</fullName>
    </submittedName>
</protein>
<comment type="caution">
    <text evidence="2">The sequence shown here is derived from an EMBL/GenBank/DDBJ whole genome shotgun (WGS) entry which is preliminary data.</text>
</comment>
<dbReference type="RefSeq" id="WP_179658984.1">
    <property type="nucleotide sequence ID" value="NZ_JACBZR010000001.1"/>
</dbReference>
<keyword evidence="3" id="KW-1185">Reference proteome</keyword>
<dbReference type="EMBL" id="JACBZR010000001">
    <property type="protein sequence ID" value="NYI78686.1"/>
    <property type="molecule type" value="Genomic_DNA"/>
</dbReference>
<evidence type="ECO:0000313" key="2">
    <source>
        <dbReference type="EMBL" id="NYI78686.1"/>
    </source>
</evidence>
<dbReference type="InterPro" id="IPR001466">
    <property type="entry name" value="Beta-lactam-related"/>
</dbReference>
<gene>
    <name evidence="2" type="ORF">BJ988_003334</name>
</gene>
<dbReference type="Gene3D" id="3.40.710.10">
    <property type="entry name" value="DD-peptidase/beta-lactamase superfamily"/>
    <property type="match status" value="1"/>
</dbReference>
<feature type="domain" description="Beta-lactamase-related" evidence="1">
    <location>
        <begin position="9"/>
        <end position="376"/>
    </location>
</feature>
<dbReference type="InterPro" id="IPR012338">
    <property type="entry name" value="Beta-lactam/transpept-like"/>
</dbReference>
<proteinExistence type="predicted"/>
<dbReference type="InterPro" id="IPR050491">
    <property type="entry name" value="AmpC-like"/>
</dbReference>
<dbReference type="SUPFAM" id="SSF56601">
    <property type="entry name" value="beta-lactamase/transpeptidase-like"/>
    <property type="match status" value="1"/>
</dbReference>
<reference evidence="2 3" key="1">
    <citation type="submission" date="2020-07" db="EMBL/GenBank/DDBJ databases">
        <title>Sequencing the genomes of 1000 actinobacteria strains.</title>
        <authorList>
            <person name="Klenk H.-P."/>
        </authorList>
    </citation>
    <scope>NUCLEOTIDE SEQUENCE [LARGE SCALE GENOMIC DNA]</scope>
    <source>
        <strain evidence="2 3">DSM 26487</strain>
    </source>
</reference>
<dbReference type="AlphaFoldDB" id="A0A7Z0DN36"/>
<sequence>MSLNTTVVDELFSQRFEENLTPGLVYGVVRGSELLHSGAFGATTEGGPAPTAESAFRIASMSKSFTAAAVLLLRDRGLVDLDEAIAQYVPELVDQAPYSAYSPAVTLRLLLSMSAGLPTDDPWGDRQESLSYDAFGTFLDGGFSTGQEPGVGFEYSNLGYALLGRAIENVVGGSSPEGANRDFIEHELLAPLGMTSSAYSPDAVPNRVPGHVPPLHPAWAGDRLEGPRTWAAIPPVPSGSFAAMGGLHSSVADLARWVGGFLGAFSSAADAHPLSKASRREMQQLHRFGSVSASLGFSGFSGAEAGVGAGVGAVATGYGYGLMVDHDSRLGQFVHHSGGYPGYGSRMVWHPATGLGVITLSNSTYAGASPTSMAALRSLVSDDLAGGGPHRFSTVVKGLRPRLDSALERVVERLRTFDPAGAEAFALPSLFADNVELDAPDAARRVQITQARAKVGLPLGGAPYGYFSRAMGVALAVVPAEKGRYDIEVMLSPEAEPRIQTLRVNAVPDAQEGVLAAARAALEEDSAVLAAMRAFGEPELITTPLSGDGSSKADFVVVAGATYWKIAVAETATVTAFPTADHPRLAYLASALRG</sequence>
<dbReference type="Proteomes" id="UP000564496">
    <property type="component" value="Unassembled WGS sequence"/>
</dbReference>